<dbReference type="OrthoDB" id="1646085at2"/>
<dbReference type="RefSeq" id="WP_095308474.1">
    <property type="nucleotide sequence ID" value="NZ_JAUOPF010000007.1"/>
</dbReference>
<reference evidence="1 2" key="1">
    <citation type="journal article" date="2007" name="Int. J. Syst. Evol. Microbiol.">
        <title>Oceanobacillus profundus sp. nov., isolated from a deep-sea sediment core.</title>
        <authorList>
            <person name="Kim Y.G."/>
            <person name="Choi D.H."/>
            <person name="Hyun S."/>
            <person name="Cho B.C."/>
        </authorList>
    </citation>
    <scope>NUCLEOTIDE SEQUENCE [LARGE SCALE GENOMIC DNA]</scope>
    <source>
        <strain evidence="1 2">DSM 18246</strain>
    </source>
</reference>
<dbReference type="EMBL" id="QWEH01000003">
    <property type="protein sequence ID" value="RHW33764.1"/>
    <property type="molecule type" value="Genomic_DNA"/>
</dbReference>
<organism evidence="1 2">
    <name type="scientific">Oceanobacillus profundus</name>
    <dbReference type="NCBI Taxonomy" id="372463"/>
    <lineage>
        <taxon>Bacteria</taxon>
        <taxon>Bacillati</taxon>
        <taxon>Bacillota</taxon>
        <taxon>Bacilli</taxon>
        <taxon>Bacillales</taxon>
        <taxon>Bacillaceae</taxon>
        <taxon>Oceanobacillus</taxon>
    </lineage>
</organism>
<evidence type="ECO:0000313" key="1">
    <source>
        <dbReference type="EMBL" id="RHW33764.1"/>
    </source>
</evidence>
<dbReference type="InterPro" id="IPR025613">
    <property type="entry name" value="YlbE"/>
</dbReference>
<evidence type="ECO:0008006" key="3">
    <source>
        <dbReference type="Google" id="ProtNLM"/>
    </source>
</evidence>
<keyword evidence="2" id="KW-1185">Reference proteome</keyword>
<evidence type="ECO:0000313" key="2">
    <source>
        <dbReference type="Proteomes" id="UP000285456"/>
    </source>
</evidence>
<accession>A0A417YKB5</accession>
<proteinExistence type="predicted"/>
<gene>
    <name evidence="1" type="ORF">D1B32_06885</name>
</gene>
<name>A0A417YKB5_9BACI</name>
<comment type="caution">
    <text evidence="1">The sequence shown here is derived from an EMBL/GenBank/DDBJ whole genome shotgun (WGS) entry which is preliminary data.</text>
</comment>
<sequence length="77" mass="9217">MDQQSIQYLKANPKLATFVRYNPVWYRYLSREPERIKEMEKEAKIFYGKTLPQQISTLNDRIQMISMLTEVAKAMKD</sequence>
<dbReference type="Pfam" id="PF14003">
    <property type="entry name" value="YlbE"/>
    <property type="match status" value="1"/>
</dbReference>
<dbReference type="AlphaFoldDB" id="A0A417YKB5"/>
<protein>
    <recommendedName>
        <fullName evidence="3">YlbE-like protein</fullName>
    </recommendedName>
</protein>
<dbReference type="Proteomes" id="UP000285456">
    <property type="component" value="Unassembled WGS sequence"/>
</dbReference>